<dbReference type="RefSeq" id="WP_350935752.1">
    <property type="nucleotide sequence ID" value="NZ_JAYWLC010000004.1"/>
</dbReference>
<dbReference type="PANTHER" id="PTHR43182:SF1">
    <property type="entry name" value="COBALT-PRECORRIN-7 C(5)-METHYLTRANSFERASE"/>
    <property type="match status" value="1"/>
</dbReference>
<dbReference type="Proteomes" id="UP001438953">
    <property type="component" value="Unassembled WGS sequence"/>
</dbReference>
<accession>A0ABV1SET9</accession>
<evidence type="ECO:0000313" key="8">
    <source>
        <dbReference type="Proteomes" id="UP001438953"/>
    </source>
</evidence>
<evidence type="ECO:0000256" key="3">
    <source>
        <dbReference type="ARBA" id="ARBA00022603"/>
    </source>
</evidence>
<protein>
    <submittedName>
        <fullName evidence="7">Precorrin-6y C5,15-methyltransferase (Decarboxylating) subunit CbiE</fullName>
    </submittedName>
</protein>
<gene>
    <name evidence="7" type="primary">cbiE</name>
    <name evidence="7" type="ORF">VSX56_06495</name>
</gene>
<comment type="pathway">
    <text evidence="1">Cofactor biosynthesis; adenosylcobalamin biosynthesis.</text>
</comment>
<dbReference type="PANTHER" id="PTHR43182">
    <property type="entry name" value="COBALT-PRECORRIN-6B C(15)-METHYLTRANSFERASE (DECARBOXYLATING)"/>
    <property type="match status" value="1"/>
</dbReference>
<dbReference type="InterPro" id="IPR014777">
    <property type="entry name" value="4pyrrole_Mease_sub1"/>
</dbReference>
<proteinExistence type="predicted"/>
<dbReference type="NCBIfam" id="TIGR02469">
    <property type="entry name" value="CbiT"/>
    <property type="match status" value="1"/>
</dbReference>
<keyword evidence="2" id="KW-0169">Cobalamin biosynthesis</keyword>
<reference evidence="7 8" key="2">
    <citation type="submission" date="2024-06" db="EMBL/GenBank/DDBJ databases">
        <title>Thioclava kandeliae sp. nov. from a rhizosphere soil sample of Kandelia candel in a mangrove.</title>
        <authorList>
            <person name="Mu T."/>
        </authorList>
    </citation>
    <scope>NUCLEOTIDE SEQUENCE [LARGE SCALE GENOMIC DNA]</scope>
    <source>
        <strain evidence="7 8">CPCC 100088</strain>
    </source>
</reference>
<evidence type="ECO:0000256" key="4">
    <source>
        <dbReference type="ARBA" id="ARBA00022679"/>
    </source>
</evidence>
<dbReference type="Gene3D" id="3.40.1010.10">
    <property type="entry name" value="Cobalt-precorrin-4 Transmethylase, Domain 1"/>
    <property type="match status" value="1"/>
</dbReference>
<dbReference type="SUPFAM" id="SSF53335">
    <property type="entry name" value="S-adenosyl-L-methionine-dependent methyltransferases"/>
    <property type="match status" value="1"/>
</dbReference>
<evidence type="ECO:0000256" key="1">
    <source>
        <dbReference type="ARBA" id="ARBA00004953"/>
    </source>
</evidence>
<comment type="caution">
    <text evidence="7">The sequence shown here is derived from an EMBL/GenBank/DDBJ whole genome shotgun (WGS) entry which is preliminary data.</text>
</comment>
<dbReference type="InterPro" id="IPR050714">
    <property type="entry name" value="Cobalamin_biosynth_MTase"/>
</dbReference>
<reference evidence="7 8" key="1">
    <citation type="submission" date="2024-01" db="EMBL/GenBank/DDBJ databases">
        <authorList>
            <person name="Deng Y."/>
            <person name="Su J."/>
        </authorList>
    </citation>
    <scope>NUCLEOTIDE SEQUENCE [LARGE SCALE GENOMIC DNA]</scope>
    <source>
        <strain evidence="7 8">CPCC 100088</strain>
    </source>
</reference>
<dbReference type="InterPro" id="IPR012818">
    <property type="entry name" value="CbiE"/>
</dbReference>
<sequence>MDRPWLHIIGLGEDGPAGLSDASREILSQASVIFGGPRHLDLVGAGARGRAWPVPFDLAPVLALRGQRVVVLASGDPFWHGAGGSLAAALAPEEWICHPAVSSIAWAAARLGWRLEEVETLGLHAAPLSRLRPSLAQGSRLIVTLRGGAQVAELGAYLDTLGFGASILHVFEAIGGPREIRRDLPADAVTGEFGQSVLVAISAQGGPGLPRGFGLDDSLFTHHGQITKRPVRALTLSALSPRQGEYLWDLGAGSGSISVEWALAGGRAAALEPRADRLGQITENAMKFGIDHRIDVLQGHWPETLPEVRPDAVFIGGGLTREGFAALWERLPQGTRVTGNAVTLESEALYLELQATLGGTLLRIELAEDAPLGRMRGWERARPILQWSVAR</sequence>
<dbReference type="InterPro" id="IPR006365">
    <property type="entry name" value="Cbl_synth_CobL"/>
</dbReference>
<dbReference type="InterPro" id="IPR000878">
    <property type="entry name" value="4pyrrol_Mease"/>
</dbReference>
<feature type="domain" description="Tetrapyrrole methylase" evidence="6">
    <location>
        <begin position="6"/>
        <end position="160"/>
    </location>
</feature>
<organism evidence="7 8">
    <name type="scientific">Thioclava kandeliae</name>
    <dbReference type="NCBI Taxonomy" id="3070818"/>
    <lineage>
        <taxon>Bacteria</taxon>
        <taxon>Pseudomonadati</taxon>
        <taxon>Pseudomonadota</taxon>
        <taxon>Alphaproteobacteria</taxon>
        <taxon>Rhodobacterales</taxon>
        <taxon>Paracoccaceae</taxon>
        <taxon>Thioclava</taxon>
    </lineage>
</organism>
<evidence type="ECO:0000313" key="7">
    <source>
        <dbReference type="EMBL" id="MER5171422.1"/>
    </source>
</evidence>
<dbReference type="SUPFAM" id="SSF53790">
    <property type="entry name" value="Tetrapyrrole methylase"/>
    <property type="match status" value="1"/>
</dbReference>
<dbReference type="PIRSF" id="PIRSF036428">
    <property type="entry name" value="CobL"/>
    <property type="match status" value="1"/>
</dbReference>
<keyword evidence="5" id="KW-0949">S-adenosyl-L-methionine</keyword>
<keyword evidence="8" id="KW-1185">Reference proteome</keyword>
<keyword evidence="4" id="KW-0808">Transferase</keyword>
<dbReference type="NCBIfam" id="TIGR02467">
    <property type="entry name" value="CbiE"/>
    <property type="match status" value="1"/>
</dbReference>
<dbReference type="EMBL" id="JAYWLC010000004">
    <property type="protein sequence ID" value="MER5171422.1"/>
    <property type="molecule type" value="Genomic_DNA"/>
</dbReference>
<dbReference type="InterPro" id="IPR029063">
    <property type="entry name" value="SAM-dependent_MTases_sf"/>
</dbReference>
<dbReference type="Pfam" id="PF00590">
    <property type="entry name" value="TP_methylase"/>
    <property type="match status" value="1"/>
</dbReference>
<dbReference type="CDD" id="cd11644">
    <property type="entry name" value="Precorrin-6Y-MT"/>
    <property type="match status" value="1"/>
</dbReference>
<evidence type="ECO:0000256" key="5">
    <source>
        <dbReference type="ARBA" id="ARBA00022691"/>
    </source>
</evidence>
<dbReference type="Gene3D" id="3.40.50.150">
    <property type="entry name" value="Vaccinia Virus protein VP39"/>
    <property type="match status" value="1"/>
</dbReference>
<name>A0ABV1SET9_9RHOB</name>
<keyword evidence="3" id="KW-0489">Methyltransferase</keyword>
<evidence type="ECO:0000259" key="6">
    <source>
        <dbReference type="Pfam" id="PF00590"/>
    </source>
</evidence>
<evidence type="ECO:0000256" key="2">
    <source>
        <dbReference type="ARBA" id="ARBA00022573"/>
    </source>
</evidence>
<dbReference type="InterPro" id="IPR014008">
    <property type="entry name" value="Cbl_synth_MTase_CbiT"/>
</dbReference>
<dbReference type="InterPro" id="IPR035996">
    <property type="entry name" value="4pyrrol_Methylase_sf"/>
</dbReference>